<dbReference type="PANTHER" id="PTHR10997">
    <property type="entry name" value="IMPORTIN-7, 8, 11"/>
    <property type="match status" value="1"/>
</dbReference>
<evidence type="ECO:0000256" key="3">
    <source>
        <dbReference type="ARBA" id="ARBA00022448"/>
    </source>
</evidence>
<dbReference type="SUPFAM" id="SSF48371">
    <property type="entry name" value="ARM repeat"/>
    <property type="match status" value="1"/>
</dbReference>
<proteinExistence type="inferred from homology"/>
<feature type="domain" description="Importin N-terminal" evidence="5">
    <location>
        <begin position="37"/>
        <end position="109"/>
    </location>
</feature>
<dbReference type="InterPro" id="IPR001494">
    <property type="entry name" value="Importin-beta_N"/>
</dbReference>
<organism evidence="6 7">
    <name type="scientific">Aspergillus keveii</name>
    <dbReference type="NCBI Taxonomy" id="714993"/>
    <lineage>
        <taxon>Eukaryota</taxon>
        <taxon>Fungi</taxon>
        <taxon>Dikarya</taxon>
        <taxon>Ascomycota</taxon>
        <taxon>Pezizomycotina</taxon>
        <taxon>Eurotiomycetes</taxon>
        <taxon>Eurotiomycetidae</taxon>
        <taxon>Eurotiales</taxon>
        <taxon>Aspergillaceae</taxon>
        <taxon>Aspergillus</taxon>
        <taxon>Aspergillus subgen. Nidulantes</taxon>
    </lineage>
</organism>
<dbReference type="EMBL" id="JBFTWV010000008">
    <property type="protein sequence ID" value="KAL2799330.1"/>
    <property type="molecule type" value="Genomic_DNA"/>
</dbReference>
<reference evidence="6 7" key="1">
    <citation type="submission" date="2024-07" db="EMBL/GenBank/DDBJ databases">
        <title>Section-level genome sequencing and comparative genomics of Aspergillus sections Usti and Cavernicolus.</title>
        <authorList>
            <consortium name="Lawrence Berkeley National Laboratory"/>
            <person name="Nybo J.L."/>
            <person name="Vesth T.C."/>
            <person name="Theobald S."/>
            <person name="Frisvad J.C."/>
            <person name="Larsen T.O."/>
            <person name="Kjaerboelling I."/>
            <person name="Rothschild-Mancinelli K."/>
            <person name="Lyhne E.K."/>
            <person name="Kogle M.E."/>
            <person name="Barry K."/>
            <person name="Clum A."/>
            <person name="Na H."/>
            <person name="Ledsgaard L."/>
            <person name="Lin J."/>
            <person name="Lipzen A."/>
            <person name="Kuo A."/>
            <person name="Riley R."/>
            <person name="Mondo S."/>
            <person name="Labutti K."/>
            <person name="Haridas S."/>
            <person name="Pangalinan J."/>
            <person name="Salamov A.A."/>
            <person name="Simmons B.A."/>
            <person name="Magnuson J.K."/>
            <person name="Chen J."/>
            <person name="Drula E."/>
            <person name="Henrissat B."/>
            <person name="Wiebenga A."/>
            <person name="Lubbers R.J."/>
            <person name="Gomes A.C."/>
            <person name="Makela M.R."/>
            <person name="Stajich J."/>
            <person name="Grigoriev I.V."/>
            <person name="Mortensen U.H."/>
            <person name="De Vries R.P."/>
            <person name="Baker S.E."/>
            <person name="Andersen M.R."/>
        </authorList>
    </citation>
    <scope>NUCLEOTIDE SEQUENCE [LARGE SCALE GENOMIC DNA]</scope>
    <source>
        <strain evidence="6 7">CBS 209.92</strain>
    </source>
</reference>
<dbReference type="Pfam" id="PF25758">
    <property type="entry name" value="TPR_IPO11"/>
    <property type="match status" value="1"/>
</dbReference>
<keyword evidence="7" id="KW-1185">Reference proteome</keyword>
<evidence type="ECO:0000259" key="5">
    <source>
        <dbReference type="PROSITE" id="PS50166"/>
    </source>
</evidence>
<protein>
    <submittedName>
        <fullName evidence="6">Armadillo-type protein</fullName>
    </submittedName>
</protein>
<comment type="subcellular location">
    <subcellularLocation>
        <location evidence="1">Nucleus</location>
    </subcellularLocation>
</comment>
<dbReference type="PROSITE" id="PS50166">
    <property type="entry name" value="IMPORTIN_B_NT"/>
    <property type="match status" value="1"/>
</dbReference>
<comment type="similarity">
    <text evidence="2">Belongs to the importin beta family.</text>
</comment>
<dbReference type="Gene3D" id="1.25.10.10">
    <property type="entry name" value="Leucine-rich Repeat Variant"/>
    <property type="match status" value="1"/>
</dbReference>
<evidence type="ECO:0000313" key="7">
    <source>
        <dbReference type="Proteomes" id="UP001610563"/>
    </source>
</evidence>
<dbReference type="InterPro" id="IPR011989">
    <property type="entry name" value="ARM-like"/>
</dbReference>
<dbReference type="Pfam" id="PF03810">
    <property type="entry name" value="IBN_N"/>
    <property type="match status" value="1"/>
</dbReference>
<evidence type="ECO:0000256" key="2">
    <source>
        <dbReference type="ARBA" id="ARBA00007991"/>
    </source>
</evidence>
<dbReference type="PANTHER" id="PTHR10997:SF7">
    <property type="entry name" value="IMPORTIN-11"/>
    <property type="match status" value="1"/>
</dbReference>
<dbReference type="SMART" id="SM00913">
    <property type="entry name" value="IBN_N"/>
    <property type="match status" value="1"/>
</dbReference>
<evidence type="ECO:0000256" key="4">
    <source>
        <dbReference type="ARBA" id="ARBA00023242"/>
    </source>
</evidence>
<dbReference type="Proteomes" id="UP001610563">
    <property type="component" value="Unassembled WGS sequence"/>
</dbReference>
<sequence length="1057" mass="118752">MAQVIELVGESNPLTPQNVLHTLIQAASSVPQQIQTATQQLQNWEKQEKYYTFVQDVFLDHSVPLNVRTLAIIQIKNGIDRFWRKTAPNAIKKPEKDYIKTRALQAGVVEPAPQLAIQNALALAKIMRYEYPVEWPDAISSVITLLRSSTQPGANPLQLPRTLSILLQIIKELSKARMLRTRESLQSISPEILHVLGSIYVDKMNTWAALVEQGNHGAAELPATIEQSLISLKVLRRLVIAGFEHPNRNNDVREFWLLTHSQFSRLFMLISGSAPIPQEVQTFIGKHLLQLSKLHVEMARDRAASFALLPDSIPLVQSYWTLMVKLGENYSELGADSDSEGETFMEKAGLRALLLIRACVRIAFYPAQTFKYQTPQDKEEKKQAVELVKSQLFTHDFVVHVMELLVTQFFRLKKGDFQKWEEEPEEWERKEEEIGEAWEFSIRACSEKLFLDLVTHFKDLLVPRLLNVFYSFATPDNRDVLLKDSLYSAVGLASACLEKNLDFGAFLQSTLVPEVQIQEPGYNVLRRRIAILLGQWLPVKSGELNPDSVYQIFQHLLNSQDPSNDLVVRITAGRQLKPVLSVFEFTPDGFKPYALSIFQNLISLMQEVDTSETQLGLLDTLRMAVTRMEDNIAPYSDQILALLPPLWEQAGDENLMKQAILTLLSSLIYSLKEESTKYHSLILPLIQSSVEPGSENILYLLDEALDLWSAVLLQTPAPASPEILSLIPSLFHILEAAYDSVGMALQIVESYILLSPQEVLSDRNRLPLLASLQVLLQATTRQRGGAVLRLVELMIRGADAVDGGSENTYSVIIRSLLDSSILAAVLEGLYSAYESSQTTGPNKKQTHVYGGVETDYFSVLARLALAHPKLFVSGIAAAAGESSISRNNNNNDPQEDLLTWLLTEWFAHYDNIGTAKQKKLHALALTQLLTLNGPNTPPPTYILSHLQSYLNVWTDIITELAEGTTEGDPSDPSGGDYLIYWNEAGTGKFDETEPPENTRKREWDTTDVVHKLNIRSFVRERLHSLIVGCGGEQRFQEDWLLNVDRDVVAAFAALRLI</sequence>
<keyword evidence="4" id="KW-0539">Nucleus</keyword>
<dbReference type="InterPro" id="IPR016024">
    <property type="entry name" value="ARM-type_fold"/>
</dbReference>
<evidence type="ECO:0000256" key="1">
    <source>
        <dbReference type="ARBA" id="ARBA00004123"/>
    </source>
</evidence>
<accession>A0ABR4GJT6</accession>
<evidence type="ECO:0000313" key="6">
    <source>
        <dbReference type="EMBL" id="KAL2799330.1"/>
    </source>
</evidence>
<gene>
    <name evidence="6" type="ORF">BJX66DRAFT_258601</name>
</gene>
<dbReference type="InterPro" id="IPR058669">
    <property type="entry name" value="TPR_IPO7/11-like"/>
</dbReference>
<comment type="caution">
    <text evidence="6">The sequence shown here is derived from an EMBL/GenBank/DDBJ whole genome shotgun (WGS) entry which is preliminary data.</text>
</comment>
<name>A0ABR4GJT6_9EURO</name>
<keyword evidence="3" id="KW-0813">Transport</keyword>